<dbReference type="EMBL" id="JAMZMK010009756">
    <property type="protein sequence ID" value="KAI7734339.1"/>
    <property type="molecule type" value="Genomic_DNA"/>
</dbReference>
<organism evidence="1 2">
    <name type="scientific">Ambrosia artemisiifolia</name>
    <name type="common">Common ragweed</name>
    <dbReference type="NCBI Taxonomy" id="4212"/>
    <lineage>
        <taxon>Eukaryota</taxon>
        <taxon>Viridiplantae</taxon>
        <taxon>Streptophyta</taxon>
        <taxon>Embryophyta</taxon>
        <taxon>Tracheophyta</taxon>
        <taxon>Spermatophyta</taxon>
        <taxon>Magnoliopsida</taxon>
        <taxon>eudicotyledons</taxon>
        <taxon>Gunneridae</taxon>
        <taxon>Pentapetalae</taxon>
        <taxon>asterids</taxon>
        <taxon>campanulids</taxon>
        <taxon>Asterales</taxon>
        <taxon>Asteraceae</taxon>
        <taxon>Asteroideae</taxon>
        <taxon>Heliantheae alliance</taxon>
        <taxon>Heliantheae</taxon>
        <taxon>Ambrosia</taxon>
    </lineage>
</organism>
<dbReference type="AlphaFoldDB" id="A0AAD5C3P6"/>
<comment type="caution">
    <text evidence="1">The sequence shown here is derived from an EMBL/GenBank/DDBJ whole genome shotgun (WGS) entry which is preliminary data.</text>
</comment>
<protein>
    <submittedName>
        <fullName evidence="1">Uncharacterized protein</fullName>
    </submittedName>
</protein>
<gene>
    <name evidence="1" type="ORF">M8C21_017044</name>
</gene>
<keyword evidence="2" id="KW-1185">Reference proteome</keyword>
<dbReference type="Proteomes" id="UP001206925">
    <property type="component" value="Unassembled WGS sequence"/>
</dbReference>
<evidence type="ECO:0000313" key="1">
    <source>
        <dbReference type="EMBL" id="KAI7734339.1"/>
    </source>
</evidence>
<sequence>MAAVCLAVRPNYYSNLRAWCRSSCYRRIANRVDVLFCCPLNWPLAMMLAYTTWKSIVMALIPLSA</sequence>
<accession>A0AAD5C3P6</accession>
<evidence type="ECO:0000313" key="2">
    <source>
        <dbReference type="Proteomes" id="UP001206925"/>
    </source>
</evidence>
<reference evidence="1" key="1">
    <citation type="submission" date="2022-06" db="EMBL/GenBank/DDBJ databases">
        <title>Uncovering the hologenomic basis of an extraordinary plant invasion.</title>
        <authorList>
            <person name="Bieker V.C."/>
            <person name="Martin M.D."/>
            <person name="Gilbert T."/>
            <person name="Hodgins K."/>
            <person name="Battlay P."/>
            <person name="Petersen B."/>
            <person name="Wilson J."/>
        </authorList>
    </citation>
    <scope>NUCLEOTIDE SEQUENCE</scope>
    <source>
        <strain evidence="1">AA19_3_7</strain>
        <tissue evidence="1">Leaf</tissue>
    </source>
</reference>
<name>A0AAD5C3P6_AMBAR</name>
<proteinExistence type="predicted"/>